<dbReference type="GeneID" id="30157124"/>
<dbReference type="RefSeq" id="XP_018991345.1">
    <property type="nucleotide sequence ID" value="XM_019140194.1"/>
</dbReference>
<dbReference type="AlphaFoldDB" id="A0A1E3HHK2"/>
<dbReference type="OrthoDB" id="2596482at2759"/>
<dbReference type="Proteomes" id="UP000094065">
    <property type="component" value="Unassembled WGS sequence"/>
</dbReference>
<evidence type="ECO:0000256" key="1">
    <source>
        <dbReference type="SAM" id="MobiDB-lite"/>
    </source>
</evidence>
<evidence type="ECO:0000259" key="2">
    <source>
        <dbReference type="PROSITE" id="PS50933"/>
    </source>
</evidence>
<accession>A0A1E3HHK2</accession>
<sequence>MASTTNESSKKRKTRGDATSADLTPAASPVDPPLDERWNTDGDTLLVSSDGTGFLLESYMLKAHSSVFRDMLSSNDLLPSYSSSPSGRARLNLSEDTENALTVSTVL</sequence>
<evidence type="ECO:0000313" key="3">
    <source>
        <dbReference type="EMBL" id="ODN75814.1"/>
    </source>
</evidence>
<comment type="caution">
    <text evidence="3">The sequence shown here is derived from an EMBL/GenBank/DDBJ whole genome shotgun (WGS) entry which is preliminary data.</text>
</comment>
<dbReference type="PROSITE" id="PS50933">
    <property type="entry name" value="CHRD"/>
    <property type="match status" value="1"/>
</dbReference>
<gene>
    <name evidence="3" type="ORF">L202_05815</name>
</gene>
<reference evidence="3 4" key="1">
    <citation type="submission" date="2016-06" db="EMBL/GenBank/DDBJ databases">
        <title>Evolution of pathogenesis and genome organization in the Tremellales.</title>
        <authorList>
            <person name="Cuomo C."/>
            <person name="Litvintseva A."/>
            <person name="Heitman J."/>
            <person name="Chen Y."/>
            <person name="Sun S."/>
            <person name="Springer D."/>
            <person name="Dromer F."/>
            <person name="Young S."/>
            <person name="Zeng Q."/>
            <person name="Chapman S."/>
            <person name="Gujja S."/>
            <person name="Saif S."/>
            <person name="Birren B."/>
        </authorList>
    </citation>
    <scope>NUCLEOTIDE SEQUENCE [LARGE SCALE GENOMIC DNA]</scope>
    <source>
        <strain evidence="3 4">CBS 6039</strain>
    </source>
</reference>
<keyword evidence="4" id="KW-1185">Reference proteome</keyword>
<name>A0A1E3HHK2_9TREE</name>
<organism evidence="3 4">
    <name type="scientific">Cryptococcus amylolentus CBS 6039</name>
    <dbReference type="NCBI Taxonomy" id="1295533"/>
    <lineage>
        <taxon>Eukaryota</taxon>
        <taxon>Fungi</taxon>
        <taxon>Dikarya</taxon>
        <taxon>Basidiomycota</taxon>
        <taxon>Agaricomycotina</taxon>
        <taxon>Tremellomycetes</taxon>
        <taxon>Tremellales</taxon>
        <taxon>Cryptococcaceae</taxon>
        <taxon>Cryptococcus</taxon>
    </lineage>
</organism>
<protein>
    <recommendedName>
        <fullName evidence="2">CHRD domain-containing protein</fullName>
    </recommendedName>
</protein>
<feature type="domain" description="CHRD" evidence="2">
    <location>
        <begin position="64"/>
        <end position="107"/>
    </location>
</feature>
<dbReference type="InterPro" id="IPR010895">
    <property type="entry name" value="CHRD"/>
</dbReference>
<proteinExistence type="predicted"/>
<dbReference type="EMBL" id="AWGJ01000009">
    <property type="protein sequence ID" value="ODN75814.1"/>
    <property type="molecule type" value="Genomic_DNA"/>
</dbReference>
<evidence type="ECO:0000313" key="4">
    <source>
        <dbReference type="Proteomes" id="UP000094065"/>
    </source>
</evidence>
<feature type="region of interest" description="Disordered" evidence="1">
    <location>
        <begin position="1"/>
        <end position="39"/>
    </location>
</feature>